<name>R0BA53_9FIRM</name>
<sequence>MDRPISKELGLLCAYVAGRDGMVKLRMPFEEEQLNDLFAQDSLPKLVVFLDQQATPVLVMKEGKIQYCTDDYLGRNLSAMLMQRKNGEEGGSGRDCC</sequence>
<dbReference type="EMBL" id="AGYG01000009">
    <property type="protein sequence ID" value="ENZ41904.1"/>
    <property type="molecule type" value="Genomic_DNA"/>
</dbReference>
<dbReference type="PATRIC" id="fig|997897.5.peg.1361"/>
<evidence type="ECO:0000313" key="2">
    <source>
        <dbReference type="Proteomes" id="UP000013041"/>
    </source>
</evidence>
<dbReference type="HOGENOM" id="CLU_2354770_0_0_9"/>
<organism evidence="1 2">
    <name type="scientific">Enterocloster bolteae 90B8</name>
    <dbReference type="NCBI Taxonomy" id="997897"/>
    <lineage>
        <taxon>Bacteria</taxon>
        <taxon>Bacillati</taxon>
        <taxon>Bacillota</taxon>
        <taxon>Clostridia</taxon>
        <taxon>Lachnospirales</taxon>
        <taxon>Lachnospiraceae</taxon>
        <taxon>Enterocloster</taxon>
    </lineage>
</organism>
<gene>
    <name evidence="1" type="ORF">HMPREF1097_01280</name>
</gene>
<comment type="caution">
    <text evidence="1">The sequence shown here is derived from an EMBL/GenBank/DDBJ whole genome shotgun (WGS) entry which is preliminary data.</text>
</comment>
<reference evidence="1 2" key="1">
    <citation type="submission" date="2013-01" db="EMBL/GenBank/DDBJ databases">
        <title>The Genome Sequence of Clostridium bolteae 90B8.</title>
        <authorList>
            <consortium name="The Broad Institute Genome Sequencing Platform"/>
            <person name="Earl A."/>
            <person name="Ward D."/>
            <person name="Feldgarden M."/>
            <person name="Gevers D."/>
            <person name="Courvalin P."/>
            <person name="Lambert T."/>
            <person name="Walker B."/>
            <person name="Young S.K."/>
            <person name="Zeng Q."/>
            <person name="Gargeya S."/>
            <person name="Fitzgerald M."/>
            <person name="Haas B."/>
            <person name="Abouelleil A."/>
            <person name="Alvarado L."/>
            <person name="Arachchi H.M."/>
            <person name="Berlin A.M."/>
            <person name="Chapman S.B."/>
            <person name="Dewar J."/>
            <person name="Goldberg J."/>
            <person name="Griggs A."/>
            <person name="Gujja S."/>
            <person name="Hansen M."/>
            <person name="Howarth C."/>
            <person name="Imamovic A."/>
            <person name="Larimer J."/>
            <person name="McCowan C."/>
            <person name="Murphy C."/>
            <person name="Neiman D."/>
            <person name="Pearson M."/>
            <person name="Priest M."/>
            <person name="Roberts A."/>
            <person name="Saif S."/>
            <person name="Shea T."/>
            <person name="Sisk P."/>
            <person name="Sykes S."/>
            <person name="Wortman J."/>
            <person name="Nusbaum C."/>
            <person name="Birren B."/>
        </authorList>
    </citation>
    <scope>NUCLEOTIDE SEQUENCE [LARGE SCALE GENOMIC DNA]</scope>
    <source>
        <strain evidence="1 2">90B8</strain>
    </source>
</reference>
<proteinExistence type="predicted"/>
<evidence type="ECO:0000313" key="1">
    <source>
        <dbReference type="EMBL" id="ENZ41904.1"/>
    </source>
</evidence>
<protein>
    <submittedName>
        <fullName evidence="1">Uncharacterized protein</fullName>
    </submittedName>
</protein>
<dbReference type="Proteomes" id="UP000013041">
    <property type="component" value="Unassembled WGS sequence"/>
</dbReference>
<dbReference type="AlphaFoldDB" id="R0BA53"/>
<dbReference type="RefSeq" id="WP_002571551.1">
    <property type="nucleotide sequence ID" value="NZ_KB851149.1"/>
</dbReference>
<accession>R0BA53</accession>